<comment type="caution">
    <text evidence="8">The sequence shown here is derived from an EMBL/GenBank/DDBJ whole genome shotgun (WGS) entry which is preliminary data.</text>
</comment>
<keyword evidence="9" id="KW-1185">Reference proteome</keyword>
<feature type="binding site" evidence="4">
    <location>
        <begin position="85"/>
        <end position="92"/>
    </location>
    <ligand>
        <name>ATP</name>
        <dbReference type="ChEBI" id="CHEBI:30616"/>
    </ligand>
</feature>
<dbReference type="SUPFAM" id="SSF52540">
    <property type="entry name" value="P-loop containing nucleoside triphosphate hydrolases"/>
    <property type="match status" value="1"/>
</dbReference>
<protein>
    <recommendedName>
        <fullName evidence="7">Kinesin motor domain-containing protein</fullName>
    </recommendedName>
</protein>
<evidence type="ECO:0000313" key="9">
    <source>
        <dbReference type="Proteomes" id="UP001162131"/>
    </source>
</evidence>
<feature type="coiled-coil region" evidence="5">
    <location>
        <begin position="534"/>
        <end position="664"/>
    </location>
</feature>
<dbReference type="PRINTS" id="PR00380">
    <property type="entry name" value="KINESINHEAVY"/>
</dbReference>
<keyword evidence="2 5" id="KW-0175">Coiled coil</keyword>
<keyword evidence="3 4" id="KW-0505">Motor protein</keyword>
<keyword evidence="4" id="KW-0067">ATP-binding</keyword>
<sequence length="679" mass="78617">MDSKAGHIKVAIRIRPLLDMDINSALTFTIDDNKSIKVNYEDQEISGTYDIIFSPKATQDTIFEFIEPVLQDTLKGSNLTVFTYGQTGSGKTYTMFGNDWECTTYSQLSRCTHNQNEYATNRIGMIPRSISSLFNEFENSSASFSSSFLQIYNEHIYDLLRDPKRDTALKIREDKVHGIFIEGLSEFEVETEEECLILLSKGNRHKAIRQTRMNQSSSRSHTIFQIFIENNQSDSLRRNKINFCDLAGSEKYDKENSMAEEHINELKQINKSLSALGQVIHALASKNVSHIPYRNSKLTRLLQDSLEGNSKTVLIATISPSAENFEETISTLTFADRAKEVMIKSKKNTNNLDQALMIDHLKREIEKLKNNFSAQQQVDDLFEMRKKIKELKEENEQLKQMADMYRNSEKARYKAKSTLEMTDTRETISPSPDLEGSPVLIEGFNTPMPGMTSPGRSPTFSQKSEQYLQPFCPVCKITLPCIHYSLSPRIQINQSSDLSQVPSSTTLETDRNLDLKPPPNHPNRRQPSDTNLYIEENEEELEKTMHQVSAINNRITRLEEFENEKKLQIRREIEKMEYEKRKEIELRMIKEAETRKRREILREKKLKEAMRRKKIDEAKKLEEIKRFQELAKIEDIKKQAEAMRKKAEEEKKKQIEEFNRSRKIAKIKVTAANGGWSIV</sequence>
<dbReference type="GO" id="GO:0005524">
    <property type="term" value="F:ATP binding"/>
    <property type="evidence" value="ECO:0007669"/>
    <property type="project" value="UniProtKB-UniRule"/>
</dbReference>
<dbReference type="InterPro" id="IPR027417">
    <property type="entry name" value="P-loop_NTPase"/>
</dbReference>
<gene>
    <name evidence="8" type="ORF">BSTOLATCC_MIC44219</name>
</gene>
<feature type="region of interest" description="Disordered" evidence="6">
    <location>
        <begin position="419"/>
        <end position="438"/>
    </location>
</feature>
<evidence type="ECO:0000259" key="7">
    <source>
        <dbReference type="PROSITE" id="PS50067"/>
    </source>
</evidence>
<keyword evidence="1" id="KW-0493">Microtubule</keyword>
<dbReference type="Pfam" id="PF00225">
    <property type="entry name" value="Kinesin"/>
    <property type="match status" value="1"/>
</dbReference>
<evidence type="ECO:0000256" key="3">
    <source>
        <dbReference type="ARBA" id="ARBA00023175"/>
    </source>
</evidence>
<keyword evidence="4" id="KW-0547">Nucleotide-binding</keyword>
<dbReference type="GO" id="GO:0007018">
    <property type="term" value="P:microtubule-based movement"/>
    <property type="evidence" value="ECO:0007669"/>
    <property type="project" value="InterPro"/>
</dbReference>
<dbReference type="Proteomes" id="UP001162131">
    <property type="component" value="Unassembled WGS sequence"/>
</dbReference>
<feature type="coiled-coil region" evidence="5">
    <location>
        <begin position="351"/>
        <end position="411"/>
    </location>
</feature>
<accession>A0AAU9K316</accession>
<dbReference type="PROSITE" id="PS50067">
    <property type="entry name" value="KINESIN_MOTOR_2"/>
    <property type="match status" value="1"/>
</dbReference>
<evidence type="ECO:0000256" key="4">
    <source>
        <dbReference type="PROSITE-ProRule" id="PRU00283"/>
    </source>
</evidence>
<dbReference type="InterPro" id="IPR036961">
    <property type="entry name" value="Kinesin_motor_dom_sf"/>
</dbReference>
<feature type="region of interest" description="Disordered" evidence="6">
    <location>
        <begin position="495"/>
        <end position="531"/>
    </location>
</feature>
<dbReference type="Gene3D" id="3.40.850.10">
    <property type="entry name" value="Kinesin motor domain"/>
    <property type="match status" value="1"/>
</dbReference>
<dbReference type="PANTHER" id="PTHR47968:SF36">
    <property type="entry name" value="KINESIN HEAVY CHAIN ISOFORM X1"/>
    <property type="match status" value="1"/>
</dbReference>
<reference evidence="8" key="1">
    <citation type="submission" date="2021-09" db="EMBL/GenBank/DDBJ databases">
        <authorList>
            <consortium name="AG Swart"/>
            <person name="Singh M."/>
            <person name="Singh A."/>
            <person name="Seah K."/>
            <person name="Emmerich C."/>
        </authorList>
    </citation>
    <scope>NUCLEOTIDE SEQUENCE</scope>
    <source>
        <strain evidence="8">ATCC30299</strain>
    </source>
</reference>
<dbReference type="InterPro" id="IPR001752">
    <property type="entry name" value="Kinesin_motor_dom"/>
</dbReference>
<dbReference type="SMART" id="SM00129">
    <property type="entry name" value="KISc"/>
    <property type="match status" value="1"/>
</dbReference>
<dbReference type="GO" id="GO:0008017">
    <property type="term" value="F:microtubule binding"/>
    <property type="evidence" value="ECO:0007669"/>
    <property type="project" value="InterPro"/>
</dbReference>
<name>A0AAU9K316_9CILI</name>
<dbReference type="CDD" id="cd00106">
    <property type="entry name" value="KISc"/>
    <property type="match status" value="1"/>
</dbReference>
<evidence type="ECO:0000256" key="1">
    <source>
        <dbReference type="ARBA" id="ARBA00022701"/>
    </source>
</evidence>
<organism evidence="8 9">
    <name type="scientific">Blepharisma stoltei</name>
    <dbReference type="NCBI Taxonomy" id="1481888"/>
    <lineage>
        <taxon>Eukaryota</taxon>
        <taxon>Sar</taxon>
        <taxon>Alveolata</taxon>
        <taxon>Ciliophora</taxon>
        <taxon>Postciliodesmatophora</taxon>
        <taxon>Heterotrichea</taxon>
        <taxon>Heterotrichida</taxon>
        <taxon>Blepharismidae</taxon>
        <taxon>Blepharisma</taxon>
    </lineage>
</organism>
<evidence type="ECO:0000313" key="8">
    <source>
        <dbReference type="EMBL" id="CAG9327587.1"/>
    </source>
</evidence>
<comment type="similarity">
    <text evidence="4">Belongs to the TRAFAC class myosin-kinesin ATPase superfamily. Kinesin family.</text>
</comment>
<dbReference type="EMBL" id="CAJZBQ010000044">
    <property type="protein sequence ID" value="CAG9327587.1"/>
    <property type="molecule type" value="Genomic_DNA"/>
</dbReference>
<dbReference type="AlphaFoldDB" id="A0AAU9K316"/>
<dbReference type="PANTHER" id="PTHR47968">
    <property type="entry name" value="CENTROMERE PROTEIN E"/>
    <property type="match status" value="1"/>
</dbReference>
<evidence type="ECO:0000256" key="2">
    <source>
        <dbReference type="ARBA" id="ARBA00023054"/>
    </source>
</evidence>
<proteinExistence type="inferred from homology"/>
<feature type="compositionally biased region" description="Polar residues" evidence="6">
    <location>
        <begin position="495"/>
        <end position="507"/>
    </location>
</feature>
<feature type="domain" description="Kinesin motor" evidence="7">
    <location>
        <begin position="7"/>
        <end position="341"/>
    </location>
</feature>
<dbReference type="GO" id="GO:0003777">
    <property type="term" value="F:microtubule motor activity"/>
    <property type="evidence" value="ECO:0007669"/>
    <property type="project" value="InterPro"/>
</dbReference>
<dbReference type="GO" id="GO:0005874">
    <property type="term" value="C:microtubule"/>
    <property type="evidence" value="ECO:0007669"/>
    <property type="project" value="UniProtKB-KW"/>
</dbReference>
<evidence type="ECO:0000256" key="5">
    <source>
        <dbReference type="SAM" id="Coils"/>
    </source>
</evidence>
<evidence type="ECO:0000256" key="6">
    <source>
        <dbReference type="SAM" id="MobiDB-lite"/>
    </source>
</evidence>
<dbReference type="InterPro" id="IPR027640">
    <property type="entry name" value="Kinesin-like_fam"/>
</dbReference>